<feature type="transmembrane region" description="Helical" evidence="6">
    <location>
        <begin position="55"/>
        <end position="77"/>
    </location>
</feature>
<dbReference type="EMBL" id="FOJT01000003">
    <property type="protein sequence ID" value="SFB03102.1"/>
    <property type="molecule type" value="Genomic_DNA"/>
</dbReference>
<dbReference type="InterPro" id="IPR038330">
    <property type="entry name" value="TspO/MBR-related_sf"/>
</dbReference>
<dbReference type="CDD" id="cd15904">
    <property type="entry name" value="TSPO_MBR"/>
    <property type="match status" value="1"/>
</dbReference>
<name>A0A1I0XQ53_9FLAO</name>
<comment type="subcellular location">
    <subcellularLocation>
        <location evidence="1">Membrane</location>
        <topology evidence="1">Multi-pass membrane protein</topology>
    </subcellularLocation>
</comment>
<evidence type="ECO:0000256" key="2">
    <source>
        <dbReference type="ARBA" id="ARBA00007524"/>
    </source>
</evidence>
<sequence length="171" mass="19798">MKIYQQTPLKKADLTKIIISISVCVLVGFLSSLATQSSVDSWFLTLEKPFFHPPSWIFAPVWIVLYILMGYSFAIIWSNKSQSRRSREIIKKAMFIFGIQLLLNALWSILFFKLCNPFLALIEISLLWLMIFETIKAFNKIDNFASKLLLPYLVWVSFATVLNGSIWYLNS</sequence>
<dbReference type="GO" id="GO:0016020">
    <property type="term" value="C:membrane"/>
    <property type="evidence" value="ECO:0007669"/>
    <property type="project" value="UniProtKB-SubCell"/>
</dbReference>
<accession>A0A1I0XQ53</accession>
<feature type="transmembrane region" description="Helical" evidence="6">
    <location>
        <begin position="150"/>
        <end position="169"/>
    </location>
</feature>
<protein>
    <submittedName>
        <fullName evidence="7">TspO and MBR related proteins</fullName>
    </submittedName>
</protein>
<dbReference type="InterPro" id="IPR004307">
    <property type="entry name" value="TspO_MBR"/>
</dbReference>
<dbReference type="FunFam" id="1.20.1260.100:FF:000001">
    <property type="entry name" value="translocator protein 2"/>
    <property type="match status" value="1"/>
</dbReference>
<proteinExistence type="inferred from homology"/>
<organism evidence="7 8">
    <name type="scientific">Flavobacterium swingsii</name>
    <dbReference type="NCBI Taxonomy" id="498292"/>
    <lineage>
        <taxon>Bacteria</taxon>
        <taxon>Pseudomonadati</taxon>
        <taxon>Bacteroidota</taxon>
        <taxon>Flavobacteriia</taxon>
        <taxon>Flavobacteriales</taxon>
        <taxon>Flavobacteriaceae</taxon>
        <taxon>Flavobacterium</taxon>
    </lineage>
</organism>
<dbReference type="Gene3D" id="1.20.1260.100">
    <property type="entry name" value="TspO/MBR protein"/>
    <property type="match status" value="1"/>
</dbReference>
<comment type="similarity">
    <text evidence="2">Belongs to the TspO/BZRP family.</text>
</comment>
<reference evidence="8" key="1">
    <citation type="submission" date="2016-10" db="EMBL/GenBank/DDBJ databases">
        <authorList>
            <person name="Varghese N."/>
            <person name="Submissions S."/>
        </authorList>
    </citation>
    <scope>NUCLEOTIDE SEQUENCE [LARGE SCALE GENOMIC DNA]</scope>
    <source>
        <strain evidence="8">DSM 21789</strain>
    </source>
</reference>
<dbReference type="Proteomes" id="UP000199604">
    <property type="component" value="Unassembled WGS sequence"/>
</dbReference>
<dbReference type="GO" id="GO:0033013">
    <property type="term" value="P:tetrapyrrole metabolic process"/>
    <property type="evidence" value="ECO:0007669"/>
    <property type="project" value="UniProtKB-ARBA"/>
</dbReference>
<dbReference type="AlphaFoldDB" id="A0A1I0XQ53"/>
<feature type="transmembrane region" description="Helical" evidence="6">
    <location>
        <begin position="12"/>
        <end position="35"/>
    </location>
</feature>
<dbReference type="PIRSF" id="PIRSF005859">
    <property type="entry name" value="PBR"/>
    <property type="match status" value="1"/>
</dbReference>
<keyword evidence="5 6" id="KW-0472">Membrane</keyword>
<dbReference type="PANTHER" id="PTHR10057">
    <property type="entry name" value="PERIPHERAL-TYPE BENZODIAZEPINE RECEPTOR"/>
    <property type="match status" value="1"/>
</dbReference>
<evidence type="ECO:0000256" key="3">
    <source>
        <dbReference type="ARBA" id="ARBA00022692"/>
    </source>
</evidence>
<evidence type="ECO:0000256" key="1">
    <source>
        <dbReference type="ARBA" id="ARBA00004141"/>
    </source>
</evidence>
<feature type="transmembrane region" description="Helical" evidence="6">
    <location>
        <begin position="118"/>
        <end position="138"/>
    </location>
</feature>
<evidence type="ECO:0000256" key="5">
    <source>
        <dbReference type="ARBA" id="ARBA00023136"/>
    </source>
</evidence>
<keyword evidence="8" id="KW-1185">Reference proteome</keyword>
<evidence type="ECO:0000256" key="6">
    <source>
        <dbReference type="SAM" id="Phobius"/>
    </source>
</evidence>
<dbReference type="Pfam" id="PF03073">
    <property type="entry name" value="TspO_MBR"/>
    <property type="match status" value="1"/>
</dbReference>
<feature type="transmembrane region" description="Helical" evidence="6">
    <location>
        <begin position="89"/>
        <end position="112"/>
    </location>
</feature>
<dbReference type="STRING" id="498292.SAMN05660845_1411"/>
<dbReference type="PANTHER" id="PTHR10057:SF0">
    <property type="entry name" value="TRANSLOCATOR PROTEIN"/>
    <property type="match status" value="1"/>
</dbReference>
<gene>
    <name evidence="7" type="ORF">SAMN05660845_1411</name>
</gene>
<evidence type="ECO:0000313" key="7">
    <source>
        <dbReference type="EMBL" id="SFB03102.1"/>
    </source>
</evidence>
<evidence type="ECO:0000313" key="8">
    <source>
        <dbReference type="Proteomes" id="UP000199604"/>
    </source>
</evidence>
<evidence type="ECO:0000256" key="4">
    <source>
        <dbReference type="ARBA" id="ARBA00022989"/>
    </source>
</evidence>
<keyword evidence="4 6" id="KW-1133">Transmembrane helix</keyword>
<keyword evidence="3 6" id="KW-0812">Transmembrane</keyword>